<keyword evidence="2" id="KW-1185">Reference proteome</keyword>
<comment type="caution">
    <text evidence="1">The sequence shown here is derived from an EMBL/GenBank/DDBJ whole genome shotgun (WGS) entry which is preliminary data.</text>
</comment>
<accession>A0ACC0NBF4</accession>
<dbReference type="EMBL" id="CM046393">
    <property type="protein sequence ID" value="KAI8550610.1"/>
    <property type="molecule type" value="Genomic_DNA"/>
</dbReference>
<evidence type="ECO:0000313" key="2">
    <source>
        <dbReference type="Proteomes" id="UP001062846"/>
    </source>
</evidence>
<name>A0ACC0NBF4_RHOML</name>
<sequence>MPASSSDTRNRWRKKRKREPQIGRRSKLQNDDVYDDEEEEEDEELKPESESDEDRHQQQQQRNPQSGSDPAPAAEVLSEGGVRVSDFPPVVKHTVNRPHPSVLGIVALERAIQCGGEGKGLLNHGAVLENISHGQLQALSAVPADSPALMAASDQERGEGSSSSATAAYVITPPPIMEGRGVVKRFGSNRVHVVPMHADWFSPTTVHRLERQVVPHFFSGKSADHPPEKYIECRNAIVAGYMKNPERRLSVGDCQGLVPGIVVDDLSRIFRFLDHWGIINYCAAAPSHETQRDGSYLREDSNGEVHVPSAALKSIDSLIQFDKPKCRLKAADVYPSLLCHDGEDSDLDSRIRERLSDNRCNYCSCPLPIVYYQSQKEVDTLLCLDCFHNGRFIIGHSSIDFIRVDTTKDYGDMDGESWNNQETLLLLEAMEIYNENWNEIAEHVGTKSKAQCILHFIRLPMEEGPLENIEVPRRSLSSSLLNRDDSGRPHSGSNGDAAGLCLQDPDSESRLPFANSSNPVMALVSFLACAVGPRVAAACAHAALTLLSEDSQKASGQMEAPRLGNRMNLDRTHTNEASSHGDNTNSSQRKEDSSEVTQNGVVAPLSDEKVRSAAKAGLAAAATKAKLFADHEEREIQRLSANIINHQQTGPMLVRLWVPKVHCSGSNRFRADCIAARAANELSRAKPSFEVFKLGSQLIAPVRARDELHILSSSSARVRLGSKSNNINTGREGVAGLSGIEGLEATSEPVIEEIQPITQTAIIEQLRSVTETLATMQQNQSLLMETVLALQKKSTTPPPPQAETEGTHPSGSQTETRDNQIGEGAQNLQSKETPPPPPETSSQKTPSAGVGSAAVLQNVANIAPITLEQVRALIQSEKKTIAFAPDADLCPPYPLAVASMPYPEGYTVPKFIRFDGRKGNAKEHVICFVDSLGIHSGDRNLRLRKFSKSLTDKAYSWPSEDLSAYVRRFRELLVDVQEPISEDRLAKICVDEMQPAFKPHLVTHHFPDFSALYEATRNLNETVEPPLPPPRYQHSPRGRHLGSRQTAYEASSPPPNRGRGYLAKRPKYNDPPPLPVTAAEAQAFLDA</sequence>
<protein>
    <submittedName>
        <fullName evidence="1">Uncharacterized protein</fullName>
    </submittedName>
</protein>
<gene>
    <name evidence="1" type="ORF">RHMOL_Rhmol06G0120900</name>
</gene>
<organism evidence="1 2">
    <name type="scientific">Rhododendron molle</name>
    <name type="common">Chinese azalea</name>
    <name type="synonym">Azalea mollis</name>
    <dbReference type="NCBI Taxonomy" id="49168"/>
    <lineage>
        <taxon>Eukaryota</taxon>
        <taxon>Viridiplantae</taxon>
        <taxon>Streptophyta</taxon>
        <taxon>Embryophyta</taxon>
        <taxon>Tracheophyta</taxon>
        <taxon>Spermatophyta</taxon>
        <taxon>Magnoliopsida</taxon>
        <taxon>eudicotyledons</taxon>
        <taxon>Gunneridae</taxon>
        <taxon>Pentapetalae</taxon>
        <taxon>asterids</taxon>
        <taxon>Ericales</taxon>
        <taxon>Ericaceae</taxon>
        <taxon>Ericoideae</taxon>
        <taxon>Rhodoreae</taxon>
        <taxon>Rhododendron</taxon>
    </lineage>
</organism>
<proteinExistence type="predicted"/>
<reference evidence="1" key="1">
    <citation type="submission" date="2022-02" db="EMBL/GenBank/DDBJ databases">
        <title>Plant Genome Project.</title>
        <authorList>
            <person name="Zhang R.-G."/>
        </authorList>
    </citation>
    <scope>NUCLEOTIDE SEQUENCE</scope>
    <source>
        <strain evidence="1">AT1</strain>
    </source>
</reference>
<evidence type="ECO:0000313" key="1">
    <source>
        <dbReference type="EMBL" id="KAI8550610.1"/>
    </source>
</evidence>
<dbReference type="Proteomes" id="UP001062846">
    <property type="component" value="Chromosome 6"/>
</dbReference>